<sequence>ALQWQRPFIAGPSFRGRDLLASPVYFFLISRLGPGPEWVAWDIRSNIGLPLAASKSKGIVMSRMNRLTGAVRLAE</sequence>
<dbReference type="Proteomes" id="UP001054945">
    <property type="component" value="Unassembled WGS sequence"/>
</dbReference>
<evidence type="ECO:0000313" key="1">
    <source>
        <dbReference type="EMBL" id="GIY79609.1"/>
    </source>
</evidence>
<dbReference type="AlphaFoldDB" id="A0AAV4WCT4"/>
<keyword evidence="2" id="KW-1185">Reference proteome</keyword>
<evidence type="ECO:0000313" key="2">
    <source>
        <dbReference type="Proteomes" id="UP001054945"/>
    </source>
</evidence>
<comment type="caution">
    <text evidence="1">The sequence shown here is derived from an EMBL/GenBank/DDBJ whole genome shotgun (WGS) entry which is preliminary data.</text>
</comment>
<reference evidence="1 2" key="1">
    <citation type="submission" date="2021-06" db="EMBL/GenBank/DDBJ databases">
        <title>Caerostris extrusa draft genome.</title>
        <authorList>
            <person name="Kono N."/>
            <person name="Arakawa K."/>
        </authorList>
    </citation>
    <scope>NUCLEOTIDE SEQUENCE [LARGE SCALE GENOMIC DNA]</scope>
</reference>
<accession>A0AAV4WCT4</accession>
<dbReference type="EMBL" id="BPLR01015909">
    <property type="protein sequence ID" value="GIY79609.1"/>
    <property type="molecule type" value="Genomic_DNA"/>
</dbReference>
<gene>
    <name evidence="1" type="ORF">CEXT_79191</name>
</gene>
<organism evidence="1 2">
    <name type="scientific">Caerostris extrusa</name>
    <name type="common">Bark spider</name>
    <name type="synonym">Caerostris bankana</name>
    <dbReference type="NCBI Taxonomy" id="172846"/>
    <lineage>
        <taxon>Eukaryota</taxon>
        <taxon>Metazoa</taxon>
        <taxon>Ecdysozoa</taxon>
        <taxon>Arthropoda</taxon>
        <taxon>Chelicerata</taxon>
        <taxon>Arachnida</taxon>
        <taxon>Araneae</taxon>
        <taxon>Araneomorphae</taxon>
        <taxon>Entelegynae</taxon>
        <taxon>Araneoidea</taxon>
        <taxon>Araneidae</taxon>
        <taxon>Caerostris</taxon>
    </lineage>
</organism>
<proteinExistence type="predicted"/>
<feature type="non-terminal residue" evidence="1">
    <location>
        <position position="1"/>
    </location>
</feature>
<protein>
    <submittedName>
        <fullName evidence="1">Uncharacterized protein</fullName>
    </submittedName>
</protein>
<name>A0AAV4WCT4_CAEEX</name>